<gene>
    <name evidence="5" type="ORF">SAMN05444272_0061</name>
</gene>
<evidence type="ECO:0000256" key="1">
    <source>
        <dbReference type="SAM" id="Coils"/>
    </source>
</evidence>
<dbReference type="Pfam" id="PF08238">
    <property type="entry name" value="Sel1"/>
    <property type="match status" value="3"/>
</dbReference>
<keyword evidence="6" id="KW-1185">Reference proteome</keyword>
<feature type="domain" description="CHAT" evidence="4">
    <location>
        <begin position="1335"/>
        <end position="1649"/>
    </location>
</feature>
<keyword evidence="3" id="KW-0732">Signal</keyword>
<evidence type="ECO:0000256" key="3">
    <source>
        <dbReference type="SAM" id="SignalP"/>
    </source>
</evidence>
<proteinExistence type="predicted"/>
<dbReference type="Proteomes" id="UP000186002">
    <property type="component" value="Unassembled WGS sequence"/>
</dbReference>
<evidence type="ECO:0000256" key="2">
    <source>
        <dbReference type="SAM" id="MobiDB-lite"/>
    </source>
</evidence>
<organism evidence="5 6">
    <name type="scientific">Roseibium suaedae</name>
    <dbReference type="NCBI Taxonomy" id="735517"/>
    <lineage>
        <taxon>Bacteria</taxon>
        <taxon>Pseudomonadati</taxon>
        <taxon>Pseudomonadota</taxon>
        <taxon>Alphaproteobacteria</taxon>
        <taxon>Hyphomicrobiales</taxon>
        <taxon>Stappiaceae</taxon>
        <taxon>Roseibium</taxon>
    </lineage>
</organism>
<feature type="signal peptide" evidence="3">
    <location>
        <begin position="1"/>
        <end position="21"/>
    </location>
</feature>
<feature type="region of interest" description="Disordered" evidence="2">
    <location>
        <begin position="160"/>
        <end position="202"/>
    </location>
</feature>
<name>A0A1M6YXB1_9HYPH</name>
<dbReference type="OrthoDB" id="580982at2"/>
<protein>
    <submittedName>
        <fullName evidence="5">CHAT domain-containing protein</fullName>
    </submittedName>
</protein>
<feature type="chain" id="PRO_5013065207" evidence="3">
    <location>
        <begin position="22"/>
        <end position="1651"/>
    </location>
</feature>
<dbReference type="InterPro" id="IPR011990">
    <property type="entry name" value="TPR-like_helical_dom_sf"/>
</dbReference>
<dbReference type="Pfam" id="PF12770">
    <property type="entry name" value="CHAT"/>
    <property type="match status" value="1"/>
</dbReference>
<keyword evidence="1" id="KW-0175">Coiled coil</keyword>
<dbReference type="InterPro" id="IPR024983">
    <property type="entry name" value="CHAT_dom"/>
</dbReference>
<dbReference type="EMBL" id="FRBW01000001">
    <property type="protein sequence ID" value="SHL22702.1"/>
    <property type="molecule type" value="Genomic_DNA"/>
</dbReference>
<sequence>MVSRVLLCLMALVLSAASASAIEIYRNSKPYDVAASLPSGFFFREEGVDRKFDVGGVAGNLRLIQDSYSECESLVDERQRNWVKYGFDQAFDRYVSPNECSISIHNSNSRESVSSFYIRIDACACYSALHFRYLEQARPDFEAYAPSIVSSVRTNNRGAAGPAIASRGAAPVAQTPAQASSKSPAQAAEVRSLPQQLPQSSASSEGGAIARIYRALDPLKCSAIGKEEVKRGEDAVILLSAWTGTKAKDLARRAGGADLSQIIYDSDWGNNKGPYLRSLERIVAAHDGAVQRIEADAQTYGAALCGIIAFSLKDTLNNLSSAQDGFNSVFHDYLKAAQTLVQLHNCGSGTIDGAFGGGSRANWNTMLEGLGLTPVSGAFTPTLSDLAKAASVPVNAPVCAGGSVQTAAPGGDQILPFLFPTDDAYTSGGWLAKRTPALRQKLESLGREGRWSAFQQMLVRRLVYEGYEPKSDVAATLLANIFEDGIGVTPDLQAARFWRGKASEKPSSFERYLVAVRTGEGLEAVTRSLSGWQSDYESNFQTPIVSGPMLYISALELSLDNRLELARLGHIVMKSSRMLELVLLEGSKELQYSLAERLLDGASILGKGTSQAVALLRRSAEQGAPYAASHLAFMMTYGNGAAANREEIGRLLQFAVGKGDPFAAYQLARLAERENPSDIQQAVKWYDKLIALNGKDGRSVAGISLIVNRIMSGSLALSNPSTQQGIEKLAQEDVFFAQEMARMYLCAECGGSLDFAEGAKWLRVMRDGKLDYANVVLYRLLTQHPELAKSKSEALDGLAKRVHIENGVLGWETDLSSYVVYKAELARNKVKTGELPGFMAEVLNQICAEPKNPEHYCEDGAKILASGALGADLVAVGLELLEKRQSIALVDVLAAYGDFTGAVERGLKAEQEELLDRAALIWPGGIREGSLFLDIDRLRSPTLRRLIAQRDPDNLKSLPKGFGEYLALLARNGDTGARNYLKLLSAPLAAPVPVQTDLGKARETFETVKARGGLNLSLVTAARIYSSALDGEGNRTQALELELTALAAERQLDQVIGFGSGALQASLTTVCHMSKASERIFAFGADDIALVLAKDVINELQRVRRDLSAIPERLQGCFRDLVADNYRWLADLLVRQDRLSEAEFVLSLLKDFEAFQFSGRDRAFEGDAFRQLPYSAEEQELKDALDALRLPTVSAVHRRDQLLARQSMQALTAREKAELDQLNQQLEEAGAAYDAGLKRILAAAKGLSDAPKAREAIAAEDSVQKTILAPLDEKAVAIHYLVMPDRLNILVTTKSERKSVTISEWRGEPFTEERLNAALANFHEVITDARLDDKPLSRDLYDLLVKPVDADLAAAAPDLVLVSLDKRLRYLPYQALYDGQRYLIERFALSLLTSSESEITGKRATGIPFAALGMTQETELFSALPGVAVELDGIVKGQDGFGLFDGQIYMDKAFDKPALVHSLKIGEASPSDLGVVHISSHFYLGESDKDSFLLLGTGEHLSLAEIKNDPKDFDFKHVELLTLSACETGRVHPDRDGREIESLAKITGDRGAQSTIASLWQVADASTAIMMQRFYELREFGNMSKARALAIVQREFITGKVGDEQNLATRSVVFETARKFGEAVPVAADGMNPGFAHPYFWAPFVLTGNWR</sequence>
<feature type="coiled-coil region" evidence="1">
    <location>
        <begin position="1205"/>
        <end position="1239"/>
    </location>
</feature>
<dbReference type="InterPro" id="IPR006597">
    <property type="entry name" value="Sel1-like"/>
</dbReference>
<dbReference type="STRING" id="735517.SAMN05444272_0061"/>
<dbReference type="Gene3D" id="1.25.40.10">
    <property type="entry name" value="Tetratricopeptide repeat domain"/>
    <property type="match status" value="1"/>
</dbReference>
<evidence type="ECO:0000259" key="4">
    <source>
        <dbReference type="Pfam" id="PF12770"/>
    </source>
</evidence>
<evidence type="ECO:0000313" key="5">
    <source>
        <dbReference type="EMBL" id="SHL22702.1"/>
    </source>
</evidence>
<dbReference type="RefSeq" id="WP_084081637.1">
    <property type="nucleotide sequence ID" value="NZ_FRBW01000001.1"/>
</dbReference>
<accession>A0A1M6YXB1</accession>
<dbReference type="SUPFAM" id="SSF81901">
    <property type="entry name" value="HCP-like"/>
    <property type="match status" value="1"/>
</dbReference>
<dbReference type="SMART" id="SM00671">
    <property type="entry name" value="SEL1"/>
    <property type="match status" value="4"/>
</dbReference>
<evidence type="ECO:0000313" key="6">
    <source>
        <dbReference type="Proteomes" id="UP000186002"/>
    </source>
</evidence>
<reference evidence="5 6" key="1">
    <citation type="submission" date="2016-11" db="EMBL/GenBank/DDBJ databases">
        <authorList>
            <person name="Jaros S."/>
            <person name="Januszkiewicz K."/>
            <person name="Wedrychowicz H."/>
        </authorList>
    </citation>
    <scope>NUCLEOTIDE SEQUENCE [LARGE SCALE GENOMIC DNA]</scope>
    <source>
        <strain evidence="5 6">DSM 22153</strain>
    </source>
</reference>